<dbReference type="Gene3D" id="3.40.190.10">
    <property type="entry name" value="Periplasmic binding protein-like II"/>
    <property type="match status" value="2"/>
</dbReference>
<evidence type="ECO:0000256" key="1">
    <source>
        <dbReference type="ARBA" id="ARBA00010333"/>
    </source>
</evidence>
<dbReference type="EMBL" id="LNTY01000055">
    <property type="protein sequence ID" value="KXF80320.1"/>
    <property type="molecule type" value="Genomic_DNA"/>
</dbReference>
<dbReference type="AlphaFoldDB" id="A0A135I4E4"/>
<keyword evidence="6" id="KW-1185">Reference proteome</keyword>
<proteinExistence type="inferred from homology"/>
<keyword evidence="2" id="KW-0732">Signal</keyword>
<keyword evidence="3" id="KW-1133">Transmembrane helix</keyword>
<dbReference type="Proteomes" id="UP000070529">
    <property type="component" value="Unassembled WGS sequence"/>
</dbReference>
<evidence type="ECO:0000256" key="2">
    <source>
        <dbReference type="ARBA" id="ARBA00022729"/>
    </source>
</evidence>
<organism evidence="5 6">
    <name type="scientific">Enterovibrio coralii</name>
    <dbReference type="NCBI Taxonomy" id="294935"/>
    <lineage>
        <taxon>Bacteria</taxon>
        <taxon>Pseudomonadati</taxon>
        <taxon>Pseudomonadota</taxon>
        <taxon>Gammaproteobacteria</taxon>
        <taxon>Vibrionales</taxon>
        <taxon>Vibrionaceae</taxon>
        <taxon>Enterovibrio</taxon>
    </lineage>
</organism>
<keyword evidence="3" id="KW-0812">Transmembrane</keyword>
<feature type="transmembrane region" description="Helical" evidence="3">
    <location>
        <begin position="203"/>
        <end position="222"/>
    </location>
</feature>
<evidence type="ECO:0000313" key="5">
    <source>
        <dbReference type="EMBL" id="KXF80320.1"/>
    </source>
</evidence>
<dbReference type="Pfam" id="PF00497">
    <property type="entry name" value="SBP_bac_3"/>
    <property type="match status" value="1"/>
</dbReference>
<name>A0A135I4E4_9GAMM</name>
<evidence type="ECO:0000313" key="6">
    <source>
        <dbReference type="Proteomes" id="UP000070529"/>
    </source>
</evidence>
<dbReference type="STRING" id="294935.ATN88_10885"/>
<comment type="caution">
    <text evidence="5">The sequence shown here is derived from an EMBL/GenBank/DDBJ whole genome shotgun (WGS) entry which is preliminary data.</text>
</comment>
<reference evidence="5 6" key="1">
    <citation type="submission" date="2015-11" db="EMBL/GenBank/DDBJ databases">
        <title>Genomic Taxonomy of the Vibrionaceae.</title>
        <authorList>
            <person name="Gomez-Gil B."/>
            <person name="Enciso-Ibarra J."/>
        </authorList>
    </citation>
    <scope>NUCLEOTIDE SEQUENCE [LARGE SCALE GENOMIC DNA]</scope>
    <source>
        <strain evidence="5 6">CAIM 912</strain>
    </source>
</reference>
<keyword evidence="3" id="KW-0472">Membrane</keyword>
<feature type="domain" description="Solute-binding protein family 3/N-terminal" evidence="4">
    <location>
        <begin position="2"/>
        <end position="193"/>
    </location>
</feature>
<sequence length="280" mass="32096">MVDFWRLYGNVNNTTIEFVLTDWNDSLLAMKNGERIVHAGLVYSSERDVYLDYVVPIFELSTSLYVLNDEEGRTTERILPWMEIGVVKGGYEEEYIKTHHPLAVTVPYKNNAALIDAALNGKVKRLVIDTQVANYYFSMQSDQHLFLPINKVYTKSISVAVPDGNYALLQEIKAGIKKIPDAEIRRIEQKWLNTSTRDTLPSWLLPTFVAFLMGMFASYVYLLKRTVKRKTQALRIANKQLEEFAYTDSLTGLLNRRGLEKVYHSEKVEQIMQSGALPLS</sequence>
<dbReference type="PANTHER" id="PTHR35936">
    <property type="entry name" value="MEMBRANE-BOUND LYTIC MUREIN TRANSGLYCOSYLASE F"/>
    <property type="match status" value="1"/>
</dbReference>
<evidence type="ECO:0000259" key="4">
    <source>
        <dbReference type="Pfam" id="PF00497"/>
    </source>
</evidence>
<evidence type="ECO:0000256" key="3">
    <source>
        <dbReference type="SAM" id="Phobius"/>
    </source>
</evidence>
<dbReference type="InterPro" id="IPR001638">
    <property type="entry name" value="Solute-binding_3/MltF_N"/>
</dbReference>
<protein>
    <recommendedName>
        <fullName evidence="4">Solute-binding protein family 3/N-terminal domain-containing protein</fullName>
    </recommendedName>
</protein>
<dbReference type="SUPFAM" id="SSF53850">
    <property type="entry name" value="Periplasmic binding protein-like II"/>
    <property type="match status" value="1"/>
</dbReference>
<accession>A0A135I4E4</accession>
<comment type="similarity">
    <text evidence="1">Belongs to the bacterial solute-binding protein 3 family.</text>
</comment>
<gene>
    <name evidence="5" type="ORF">ATN88_10885</name>
</gene>